<sequence length="123" mass="13695">PFAKCAGYGATFSRTSEQTVMNSYACEAPYSNDWFSAKHVGPQHEQLSVDQLLHLMNQINGSVKGGLFNAQLANHIFVLCQQLKFSGQLLEQTHKSKRLLFIVAHVSQPNEYIHGISELCSNV</sequence>
<dbReference type="Proteomes" id="UP000887569">
    <property type="component" value="Unplaced"/>
</dbReference>
<accession>A0A915B2B4</accession>
<dbReference type="WBParaSite" id="PgR022X_g101_t01">
    <property type="protein sequence ID" value="PgR022X_g101_t01"/>
    <property type="gene ID" value="PgR022X_g101"/>
</dbReference>
<protein>
    <submittedName>
        <fullName evidence="2">K Homology domain-containing protein</fullName>
    </submittedName>
</protein>
<evidence type="ECO:0000313" key="2">
    <source>
        <dbReference type="WBParaSite" id="PgR022X_g101_t01"/>
    </source>
</evidence>
<name>A0A915B2B4_PARUN</name>
<evidence type="ECO:0000313" key="1">
    <source>
        <dbReference type="Proteomes" id="UP000887569"/>
    </source>
</evidence>
<keyword evidence="1" id="KW-1185">Reference proteome</keyword>
<organism evidence="1 2">
    <name type="scientific">Parascaris univalens</name>
    <name type="common">Nematode worm</name>
    <dbReference type="NCBI Taxonomy" id="6257"/>
    <lineage>
        <taxon>Eukaryota</taxon>
        <taxon>Metazoa</taxon>
        <taxon>Ecdysozoa</taxon>
        <taxon>Nematoda</taxon>
        <taxon>Chromadorea</taxon>
        <taxon>Rhabditida</taxon>
        <taxon>Spirurina</taxon>
        <taxon>Ascaridomorpha</taxon>
        <taxon>Ascaridoidea</taxon>
        <taxon>Ascarididae</taxon>
        <taxon>Parascaris</taxon>
    </lineage>
</organism>
<proteinExistence type="predicted"/>
<reference evidence="2" key="1">
    <citation type="submission" date="2022-11" db="UniProtKB">
        <authorList>
            <consortium name="WormBaseParasite"/>
        </authorList>
    </citation>
    <scope>IDENTIFICATION</scope>
</reference>
<dbReference type="AlphaFoldDB" id="A0A915B2B4"/>